<evidence type="ECO:0000313" key="2">
    <source>
        <dbReference type="Proteomes" id="UP001296873"/>
    </source>
</evidence>
<evidence type="ECO:0000313" key="1">
    <source>
        <dbReference type="EMBL" id="MBK1669814.1"/>
    </source>
</evidence>
<reference evidence="1 2" key="1">
    <citation type="journal article" date="2020" name="Microorganisms">
        <title>Osmotic Adaptation and Compatible Solute Biosynthesis of Phototrophic Bacteria as Revealed from Genome Analyses.</title>
        <authorList>
            <person name="Imhoff J.F."/>
            <person name="Rahn T."/>
            <person name="Kunzel S."/>
            <person name="Keller A."/>
            <person name="Neulinger S.C."/>
        </authorList>
    </citation>
    <scope>NUCLEOTIDE SEQUENCE [LARGE SCALE GENOMIC DNA]</scope>
    <source>
        <strain evidence="1 2">DSM 9895</strain>
    </source>
</reference>
<dbReference type="InterPro" id="IPR001387">
    <property type="entry name" value="Cro/C1-type_HTH"/>
</dbReference>
<dbReference type="EMBL" id="NRRL01000063">
    <property type="protein sequence ID" value="MBK1669814.1"/>
    <property type="molecule type" value="Genomic_DNA"/>
</dbReference>
<evidence type="ECO:0008006" key="3">
    <source>
        <dbReference type="Google" id="ProtNLM"/>
    </source>
</evidence>
<protein>
    <recommendedName>
        <fullName evidence="3">HTH cro/C1-type domain-containing protein</fullName>
    </recommendedName>
</protein>
<name>A0ABS1DJ52_9PROT</name>
<dbReference type="CDD" id="cd00093">
    <property type="entry name" value="HTH_XRE"/>
    <property type="match status" value="1"/>
</dbReference>
<dbReference type="Gene3D" id="1.10.260.40">
    <property type="entry name" value="lambda repressor-like DNA-binding domains"/>
    <property type="match status" value="1"/>
</dbReference>
<accession>A0ABS1DJ52</accession>
<comment type="caution">
    <text evidence="1">The sequence shown here is derived from an EMBL/GenBank/DDBJ whole genome shotgun (WGS) entry which is preliminary data.</text>
</comment>
<sequence>MANAAARLKAGESLASVAEDMGETSAVLVRKLKAVNADFIPQPKAPERYHSDLSNLLSEASSASAADVASRHGVPEWAVWHHLAEERRRATAPFRDAIDRWQELHGLDNSAAAAELGAPSGVAFRNWRSGSAFPPSSAVERLCRDLGIDDPSRVDPRAGLAQEREGALARQSKDIRAWRERFGLSAKAARERFGCSKMTWWRWENAVVPANAGVMEKVRSELRGEAG</sequence>
<dbReference type="Proteomes" id="UP001296873">
    <property type="component" value="Unassembled WGS sequence"/>
</dbReference>
<proteinExistence type="predicted"/>
<organism evidence="1 2">
    <name type="scientific">Rhodovibrio sodomensis</name>
    <dbReference type="NCBI Taxonomy" id="1088"/>
    <lineage>
        <taxon>Bacteria</taxon>
        <taxon>Pseudomonadati</taxon>
        <taxon>Pseudomonadota</taxon>
        <taxon>Alphaproteobacteria</taxon>
        <taxon>Rhodospirillales</taxon>
        <taxon>Rhodovibrionaceae</taxon>
        <taxon>Rhodovibrio</taxon>
    </lineage>
</organism>
<keyword evidence="2" id="KW-1185">Reference proteome</keyword>
<dbReference type="InterPro" id="IPR010982">
    <property type="entry name" value="Lambda_DNA-bd_dom_sf"/>
</dbReference>
<gene>
    <name evidence="1" type="ORF">CKO28_17400</name>
</gene>